<dbReference type="PANTHER" id="PTHR34075:SF5">
    <property type="entry name" value="BLR3430 PROTEIN"/>
    <property type="match status" value="1"/>
</dbReference>
<keyword evidence="3" id="KW-1185">Reference proteome</keyword>
<dbReference type="InterPro" id="IPR052513">
    <property type="entry name" value="Thioester_dehydratase-like"/>
</dbReference>
<dbReference type="AlphaFoldDB" id="A0A2G4YVF7"/>
<comment type="caution">
    <text evidence="2">The sequence shown here is derived from an EMBL/GenBank/DDBJ whole genome shotgun (WGS) entry which is preliminary data.</text>
</comment>
<dbReference type="PANTHER" id="PTHR34075">
    <property type="entry name" value="BLR3430 PROTEIN"/>
    <property type="match status" value="1"/>
</dbReference>
<protein>
    <submittedName>
        <fullName evidence="2">Short-chain dehydrogenase</fullName>
    </submittedName>
</protein>
<dbReference type="InterPro" id="IPR012340">
    <property type="entry name" value="NA-bd_OB-fold"/>
</dbReference>
<dbReference type="SUPFAM" id="SSF50249">
    <property type="entry name" value="Nucleic acid-binding proteins"/>
    <property type="match status" value="1"/>
</dbReference>
<evidence type="ECO:0000313" key="2">
    <source>
        <dbReference type="EMBL" id="PHZ86318.1"/>
    </source>
</evidence>
<dbReference type="Proteomes" id="UP000229730">
    <property type="component" value="Unassembled WGS sequence"/>
</dbReference>
<dbReference type="OrthoDB" id="7323764at2"/>
<dbReference type="InterPro" id="IPR022002">
    <property type="entry name" value="ChsH2_Znr"/>
</dbReference>
<dbReference type="Pfam" id="PF12172">
    <property type="entry name" value="zf-ChsH2"/>
    <property type="match status" value="1"/>
</dbReference>
<feature type="domain" description="ChsH2 rubredoxin-like zinc ribbon" evidence="1">
    <location>
        <begin position="17"/>
        <end position="43"/>
    </location>
</feature>
<evidence type="ECO:0000313" key="3">
    <source>
        <dbReference type="Proteomes" id="UP000229730"/>
    </source>
</evidence>
<name>A0A2G4YVF7_9PROT</name>
<reference evidence="2 3" key="1">
    <citation type="submission" date="2017-10" db="EMBL/GenBank/DDBJ databases">
        <title>Frigbacter circumglobatus gen. nov. sp. nov., isolated from sediment cultured in situ.</title>
        <authorList>
            <person name="Zhao Z."/>
        </authorList>
    </citation>
    <scope>NUCLEOTIDE SEQUENCE [LARGE SCALE GENOMIC DNA]</scope>
    <source>
        <strain evidence="2 3">ZYL</strain>
    </source>
</reference>
<proteinExistence type="predicted"/>
<organism evidence="2 3">
    <name type="scientific">Paremcibacter congregatus</name>
    <dbReference type="NCBI Taxonomy" id="2043170"/>
    <lineage>
        <taxon>Bacteria</taxon>
        <taxon>Pseudomonadati</taxon>
        <taxon>Pseudomonadota</taxon>
        <taxon>Alphaproteobacteria</taxon>
        <taxon>Emcibacterales</taxon>
        <taxon>Emcibacteraceae</taxon>
        <taxon>Paremcibacter</taxon>
    </lineage>
</organism>
<sequence>MQHGGIAEKGRRLMTDLILPQCGACGTVIYPRREICPDCLSDDIADQTMTAEGVLLARVDLQHSLEPYFQDHMPWPTGTVQLKRGPVMIAHLVNGALTTGAAVDIQQMMDIKGRPVMVAVPLGSPTFTWADVEKGRQI</sequence>
<gene>
    <name evidence="2" type="ORF">CRD36_03300</name>
</gene>
<dbReference type="InParanoid" id="A0A2G4YVF7"/>
<accession>A0A2G4YVF7</accession>
<dbReference type="EMBL" id="PDEM01000009">
    <property type="protein sequence ID" value="PHZ86318.1"/>
    <property type="molecule type" value="Genomic_DNA"/>
</dbReference>
<evidence type="ECO:0000259" key="1">
    <source>
        <dbReference type="Pfam" id="PF12172"/>
    </source>
</evidence>